<keyword evidence="1" id="KW-0175">Coiled coil</keyword>
<proteinExistence type="predicted"/>
<evidence type="ECO:0000256" key="2">
    <source>
        <dbReference type="SAM" id="Phobius"/>
    </source>
</evidence>
<keyword evidence="2" id="KW-0812">Transmembrane</keyword>
<evidence type="ECO:0000313" key="3">
    <source>
        <dbReference type="EMBL" id="BEH90775.1"/>
    </source>
</evidence>
<protein>
    <submittedName>
        <fullName evidence="3">Uncharacterized protein</fullName>
    </submittedName>
</protein>
<accession>A0ABN6ZFP5</accession>
<reference evidence="3" key="1">
    <citation type="journal article" date="2024" name="Int. J. Syst. Evol. Microbiol.">
        <title>Turicibacter faecis sp. nov., isolated from faeces of heart failure mouse model.</title>
        <authorList>
            <person name="Imamura Y."/>
            <person name="Motooka D."/>
            <person name="Nakajima Y."/>
            <person name="Ito S."/>
            <person name="Kitakaze M."/>
            <person name="Iida T."/>
            <person name="Nakamura S."/>
        </authorList>
    </citation>
    <scope>NUCLEOTIDE SEQUENCE</scope>
    <source>
        <strain evidence="3">TC023</strain>
    </source>
</reference>
<dbReference type="EMBL" id="AP028127">
    <property type="protein sequence ID" value="BEH90775.1"/>
    <property type="molecule type" value="Genomic_DNA"/>
</dbReference>
<sequence length="273" mass="30816">MNVKQMIPISLVGGLVVVSGIFLSFTQHQPEQIQTSAIKLDLARTTATPVSKLLEADSPTLANATSQLTMLHEERSMLESEIQSLQTNIKELRTQRNILAEETGPYTETLSKQILTPLTNLKEKLSKHMSSQDTSSLYETSLKIMTEAVHTVEQYLHNPNETDYTKVIQTTFKAIDKQLTKHPVNSAFNVATEFLTSGYTKTMILLDLHETQELLQAFEANYIAVENDETSQFKRSKQQQLATEEDLKFKELQLDELALRLSGILDEIEQVSQ</sequence>
<dbReference type="Proteomes" id="UP001432099">
    <property type="component" value="Chromosome"/>
</dbReference>
<organism evidence="3 4">
    <name type="scientific">Turicibacter faecis</name>
    <dbReference type="NCBI Taxonomy" id="2963365"/>
    <lineage>
        <taxon>Bacteria</taxon>
        <taxon>Bacillati</taxon>
        <taxon>Bacillota</taxon>
        <taxon>Erysipelotrichia</taxon>
        <taxon>Erysipelotrichales</taxon>
        <taxon>Turicibacteraceae</taxon>
        <taxon>Turicibacter</taxon>
    </lineage>
</organism>
<name>A0ABN6ZFP5_9FIRM</name>
<keyword evidence="4" id="KW-1185">Reference proteome</keyword>
<dbReference type="RefSeq" id="WP_262953611.1">
    <property type="nucleotide sequence ID" value="NZ_AP028127.1"/>
</dbReference>
<feature type="transmembrane region" description="Helical" evidence="2">
    <location>
        <begin position="6"/>
        <end position="25"/>
    </location>
</feature>
<keyword evidence="2" id="KW-0472">Membrane</keyword>
<evidence type="ECO:0000313" key="4">
    <source>
        <dbReference type="Proteomes" id="UP001432099"/>
    </source>
</evidence>
<evidence type="ECO:0000256" key="1">
    <source>
        <dbReference type="SAM" id="Coils"/>
    </source>
</evidence>
<keyword evidence="2" id="KW-1133">Transmembrane helix</keyword>
<gene>
    <name evidence="3" type="ORF">T23_08770</name>
</gene>
<feature type="coiled-coil region" evidence="1">
    <location>
        <begin position="61"/>
        <end position="102"/>
    </location>
</feature>